<reference evidence="3" key="2">
    <citation type="submission" date="2020-09" db="EMBL/GenBank/DDBJ databases">
        <authorList>
            <person name="Sun Q."/>
            <person name="Zhou Y."/>
        </authorList>
    </citation>
    <scope>NUCLEOTIDE SEQUENCE</scope>
    <source>
        <strain evidence="3">CGMCC 1.15447</strain>
    </source>
</reference>
<comment type="caution">
    <text evidence="3">The sequence shown here is derived from an EMBL/GenBank/DDBJ whole genome shotgun (WGS) entry which is preliminary data.</text>
</comment>
<protein>
    <submittedName>
        <fullName evidence="3">Uncharacterized protein</fullName>
    </submittedName>
</protein>
<dbReference type="Proteomes" id="UP000648801">
    <property type="component" value="Unassembled WGS sequence"/>
</dbReference>
<accession>A0A916RTG4</accession>
<evidence type="ECO:0000256" key="2">
    <source>
        <dbReference type="SAM" id="Phobius"/>
    </source>
</evidence>
<dbReference type="RefSeq" id="WP_188759126.1">
    <property type="nucleotide sequence ID" value="NZ_BMJB01000001.1"/>
</dbReference>
<keyword evidence="2" id="KW-1133">Transmembrane helix</keyword>
<organism evidence="3 4">
    <name type="scientific">Edaphobacter acidisoli</name>
    <dbReference type="NCBI Taxonomy" id="2040573"/>
    <lineage>
        <taxon>Bacteria</taxon>
        <taxon>Pseudomonadati</taxon>
        <taxon>Acidobacteriota</taxon>
        <taxon>Terriglobia</taxon>
        <taxon>Terriglobales</taxon>
        <taxon>Acidobacteriaceae</taxon>
        <taxon>Edaphobacter</taxon>
    </lineage>
</organism>
<evidence type="ECO:0000313" key="3">
    <source>
        <dbReference type="EMBL" id="GGA68177.1"/>
    </source>
</evidence>
<dbReference type="EMBL" id="BMJB01000001">
    <property type="protein sequence ID" value="GGA68177.1"/>
    <property type="molecule type" value="Genomic_DNA"/>
</dbReference>
<gene>
    <name evidence="3" type="ORF">GCM10011507_19610</name>
</gene>
<sequence length="67" mass="7206">MAENASTSSIKALLWTVGGVCAAAVGLLVWNPYKKRIVEDLANSLHTPHTPVDQPEEQLVPHLSADD</sequence>
<proteinExistence type="predicted"/>
<feature type="transmembrane region" description="Helical" evidence="2">
    <location>
        <begin position="12"/>
        <end position="30"/>
    </location>
</feature>
<evidence type="ECO:0000256" key="1">
    <source>
        <dbReference type="SAM" id="MobiDB-lite"/>
    </source>
</evidence>
<keyword evidence="2" id="KW-0812">Transmembrane</keyword>
<feature type="region of interest" description="Disordered" evidence="1">
    <location>
        <begin position="45"/>
        <end position="67"/>
    </location>
</feature>
<keyword evidence="4" id="KW-1185">Reference proteome</keyword>
<dbReference type="AlphaFoldDB" id="A0A916RTG4"/>
<name>A0A916RTG4_9BACT</name>
<keyword evidence="2" id="KW-0472">Membrane</keyword>
<reference evidence="3" key="1">
    <citation type="journal article" date="2014" name="Int. J. Syst. Evol. Microbiol.">
        <title>Complete genome sequence of Corynebacterium casei LMG S-19264T (=DSM 44701T), isolated from a smear-ripened cheese.</title>
        <authorList>
            <consortium name="US DOE Joint Genome Institute (JGI-PGF)"/>
            <person name="Walter F."/>
            <person name="Albersmeier A."/>
            <person name="Kalinowski J."/>
            <person name="Ruckert C."/>
        </authorList>
    </citation>
    <scope>NUCLEOTIDE SEQUENCE</scope>
    <source>
        <strain evidence="3">CGMCC 1.15447</strain>
    </source>
</reference>
<evidence type="ECO:0000313" key="4">
    <source>
        <dbReference type="Proteomes" id="UP000648801"/>
    </source>
</evidence>